<proteinExistence type="predicted"/>
<organism evidence="1 2">
    <name type="scientific">Halobacillus halophilus (strain ATCC 35676 / DSM 2266 / JCM 20832 / KCTC 3685 / LMG 17431 / NBRC 102448 / NCIMB 2269)</name>
    <name type="common">Sporosarcina halophila</name>
    <dbReference type="NCBI Taxonomy" id="866895"/>
    <lineage>
        <taxon>Bacteria</taxon>
        <taxon>Bacillati</taxon>
        <taxon>Bacillota</taxon>
        <taxon>Bacilli</taxon>
        <taxon>Bacillales</taxon>
        <taxon>Bacillaceae</taxon>
        <taxon>Halobacillus</taxon>
    </lineage>
</organism>
<sequence>MYHITEYVNHILENQFGIVHNYYAKNDEFIRSPMKKIER</sequence>
<evidence type="ECO:0000313" key="2">
    <source>
        <dbReference type="Proteomes" id="UP000007397"/>
    </source>
</evidence>
<dbReference type="KEGG" id="hhd:HBHAL_1523"/>
<dbReference type="EMBL" id="HE717023">
    <property type="protein sequence ID" value="CCG43893.1"/>
    <property type="molecule type" value="Genomic_DNA"/>
</dbReference>
<reference evidence="1 2" key="1">
    <citation type="journal article" date="2013" name="Environ. Microbiol.">
        <title>Chloride and organic osmolytes: a hybrid strategy to cope with elevated salinities by the moderately halophilic, chloride-dependent bacterium Halobacillus halophilus.</title>
        <authorList>
            <person name="Saum S.H."/>
            <person name="Pfeiffer F."/>
            <person name="Palm P."/>
            <person name="Rampp M."/>
            <person name="Schuster S.C."/>
            <person name="Muller V."/>
            <person name="Oesterhelt D."/>
        </authorList>
    </citation>
    <scope>NUCLEOTIDE SEQUENCE [LARGE SCALE GENOMIC DNA]</scope>
    <source>
        <strain evidence="2">ATCC 35676 / DSM 2266 / JCM 20832 / KCTC 3685 / LMG 17431 / NBRC 102448 / NCIMB 2269</strain>
    </source>
</reference>
<gene>
    <name evidence="1" type="ordered locus">HBHAL_1523</name>
</gene>
<dbReference type="STRING" id="866895.HBHAL_1523"/>
<dbReference type="PATRIC" id="fig|866895.3.peg.521"/>
<name>I0JIC5_HALH3</name>
<dbReference type="Proteomes" id="UP000007397">
    <property type="component" value="Chromosome"/>
</dbReference>
<evidence type="ECO:0000313" key="1">
    <source>
        <dbReference type="EMBL" id="CCG43893.1"/>
    </source>
</evidence>
<dbReference type="HOGENOM" id="CLU_3310670_0_0_9"/>
<protein>
    <submittedName>
        <fullName evidence="1">Uncharacterized protein</fullName>
    </submittedName>
</protein>
<dbReference type="AlphaFoldDB" id="I0JIC5"/>
<keyword evidence="2" id="KW-1185">Reference proteome</keyword>
<accession>I0JIC5</accession>